<reference evidence="2 3" key="1">
    <citation type="journal article" date="2018" name="PLoS Pathog.">
        <title>Evolution of structural diversity of trichothecenes, a family of toxins produced by plant pathogenic and entomopathogenic fungi.</title>
        <authorList>
            <person name="Proctor R.H."/>
            <person name="McCormick S.P."/>
            <person name="Kim H.S."/>
            <person name="Cardoza R.E."/>
            <person name="Stanley A.M."/>
            <person name="Lindo L."/>
            <person name="Kelly A."/>
            <person name="Brown D.W."/>
            <person name="Lee T."/>
            <person name="Vaughan M.M."/>
            <person name="Alexander N.J."/>
            <person name="Busman M."/>
            <person name="Gutierrez S."/>
        </authorList>
    </citation>
    <scope>NUCLEOTIDE SEQUENCE [LARGE SCALE GENOMIC DNA]</scope>
    <source>
        <strain evidence="2 3">NRRL 20695</strain>
    </source>
</reference>
<evidence type="ECO:0000313" key="2">
    <source>
        <dbReference type="EMBL" id="RGP79943.1"/>
    </source>
</evidence>
<dbReference type="Proteomes" id="UP000266234">
    <property type="component" value="Unassembled WGS sequence"/>
</dbReference>
<proteinExistence type="predicted"/>
<evidence type="ECO:0000313" key="3">
    <source>
        <dbReference type="Proteomes" id="UP000266234"/>
    </source>
</evidence>
<comment type="caution">
    <text evidence="2">The sequence shown here is derived from an EMBL/GenBank/DDBJ whole genome shotgun (WGS) entry which is preliminary data.</text>
</comment>
<dbReference type="OrthoDB" id="3437960at2759"/>
<dbReference type="AlphaFoldDB" id="A0A395T5B5"/>
<keyword evidence="3" id="KW-1185">Reference proteome</keyword>
<accession>A0A395T5B5</accession>
<name>A0A395T5B5_9HYPO</name>
<organism evidence="2 3">
    <name type="scientific">Fusarium longipes</name>
    <dbReference type="NCBI Taxonomy" id="694270"/>
    <lineage>
        <taxon>Eukaryota</taxon>
        <taxon>Fungi</taxon>
        <taxon>Dikarya</taxon>
        <taxon>Ascomycota</taxon>
        <taxon>Pezizomycotina</taxon>
        <taxon>Sordariomycetes</taxon>
        <taxon>Hypocreomycetidae</taxon>
        <taxon>Hypocreales</taxon>
        <taxon>Nectriaceae</taxon>
        <taxon>Fusarium</taxon>
    </lineage>
</organism>
<feature type="region of interest" description="Disordered" evidence="1">
    <location>
        <begin position="1"/>
        <end position="21"/>
    </location>
</feature>
<gene>
    <name evidence="2" type="ORF">FLONG3_1887</name>
</gene>
<dbReference type="EMBL" id="PXOG01000038">
    <property type="protein sequence ID" value="RGP79943.1"/>
    <property type="molecule type" value="Genomic_DNA"/>
</dbReference>
<feature type="region of interest" description="Disordered" evidence="1">
    <location>
        <begin position="62"/>
        <end position="94"/>
    </location>
</feature>
<protein>
    <submittedName>
        <fullName evidence="2">Uncharacterized protein</fullName>
    </submittedName>
</protein>
<feature type="compositionally biased region" description="Polar residues" evidence="1">
    <location>
        <begin position="65"/>
        <end position="89"/>
    </location>
</feature>
<sequence>MNDHQSVPQTQDESTEQSFVDSDYTYNVSGADFGGISSVVTSHQDVDQFLYASSSSQDAASLGSMNQEGVFSGASDQSHNIYSPAQSIRTDSRPNDIDSAEFLFLELLVASDDTSNVASFTGSSNTNTVL</sequence>
<evidence type="ECO:0000256" key="1">
    <source>
        <dbReference type="SAM" id="MobiDB-lite"/>
    </source>
</evidence>
<dbReference type="STRING" id="694270.A0A395T5B5"/>